<dbReference type="InterPro" id="IPR010796">
    <property type="entry name" value="C2_B9-type_dom"/>
</dbReference>
<keyword evidence="3" id="KW-0970">Cilium biogenesis/degradation</keyword>
<evidence type="ECO:0000256" key="2">
    <source>
        <dbReference type="ARBA" id="ARBA00022490"/>
    </source>
</evidence>
<keyword evidence="4" id="KW-0206">Cytoskeleton</keyword>
<dbReference type="AlphaFoldDB" id="A0A0S4JHB9"/>
<evidence type="ECO:0000256" key="3">
    <source>
        <dbReference type="ARBA" id="ARBA00022794"/>
    </source>
</evidence>
<name>A0A0S4JHB9_BODSA</name>
<dbReference type="PANTHER" id="PTHR12968:SF2">
    <property type="entry name" value="B9 DOMAIN-CONTAINING PROTEIN 2"/>
    <property type="match status" value="1"/>
</dbReference>
<dbReference type="GO" id="GO:0036038">
    <property type="term" value="C:MKS complex"/>
    <property type="evidence" value="ECO:0007669"/>
    <property type="project" value="TreeGrafter"/>
</dbReference>
<keyword evidence="5" id="KW-0966">Cell projection</keyword>
<gene>
    <name evidence="7" type="ORF">BSAL_22515</name>
</gene>
<evidence type="ECO:0000256" key="6">
    <source>
        <dbReference type="ARBA" id="ARBA00039272"/>
    </source>
</evidence>
<dbReference type="GO" id="GO:0060271">
    <property type="term" value="P:cilium assembly"/>
    <property type="evidence" value="ECO:0007669"/>
    <property type="project" value="TreeGrafter"/>
</dbReference>
<sequence length="308" mass="34877">MCKKQILNHFSWDFCFRNYPFQLLLSKNNACAFYPRVVCLLRFLLLFPPFGHLTAPVAHPLHMITSNNLRMKLTHNKASDQCAATTSPLLVFDFCKPCLLAVFFPRKKRKADISVKIPPNFVSLIMAELHIIGEVVGGTNFAGHSFFCVFELVHGGQWSHLEGRTRGSTHIMENHIDGVVWCFPIDVHYVAQSVQGWPKISMQVWSIDPYGRKDLAGYGTCYVPLPSPREELVEVSTWKPSFWHPNGMVRLYQQVRQVVMGGNPVLRDDTLVHTNDARYKLHTIAGGTVTLRLNVTVRKGAAIGLKFN</sequence>
<proteinExistence type="predicted"/>
<keyword evidence="2" id="KW-0963">Cytoplasm</keyword>
<dbReference type="Pfam" id="PF07162">
    <property type="entry name" value="B9-C2"/>
    <property type="match status" value="1"/>
</dbReference>
<keyword evidence="8" id="KW-1185">Reference proteome</keyword>
<dbReference type="PROSITE" id="PS51381">
    <property type="entry name" value="C2_B9"/>
    <property type="match status" value="1"/>
</dbReference>
<accession>A0A0S4JHB9</accession>
<dbReference type="PANTHER" id="PTHR12968">
    <property type="entry name" value="B9 DOMAIN-CONTAINING"/>
    <property type="match status" value="1"/>
</dbReference>
<dbReference type="Proteomes" id="UP000051952">
    <property type="component" value="Unassembled WGS sequence"/>
</dbReference>
<organism evidence="7 8">
    <name type="scientific">Bodo saltans</name>
    <name type="common">Flagellated protozoan</name>
    <dbReference type="NCBI Taxonomy" id="75058"/>
    <lineage>
        <taxon>Eukaryota</taxon>
        <taxon>Discoba</taxon>
        <taxon>Euglenozoa</taxon>
        <taxon>Kinetoplastea</taxon>
        <taxon>Metakinetoplastina</taxon>
        <taxon>Eubodonida</taxon>
        <taxon>Bodonidae</taxon>
        <taxon>Bodo</taxon>
    </lineage>
</organism>
<evidence type="ECO:0000256" key="4">
    <source>
        <dbReference type="ARBA" id="ARBA00023212"/>
    </source>
</evidence>
<evidence type="ECO:0000313" key="8">
    <source>
        <dbReference type="Proteomes" id="UP000051952"/>
    </source>
</evidence>
<protein>
    <recommendedName>
        <fullName evidence="6">B9 domain-containing protein 2</fullName>
    </recommendedName>
</protein>
<dbReference type="OrthoDB" id="184109at2759"/>
<reference evidence="8" key="1">
    <citation type="submission" date="2015-09" db="EMBL/GenBank/DDBJ databases">
        <authorList>
            <consortium name="Pathogen Informatics"/>
        </authorList>
    </citation>
    <scope>NUCLEOTIDE SEQUENCE [LARGE SCALE GENOMIC DNA]</scope>
    <source>
        <strain evidence="8">Lake Konstanz</strain>
    </source>
</reference>
<evidence type="ECO:0000313" key="7">
    <source>
        <dbReference type="EMBL" id="CUG89641.1"/>
    </source>
</evidence>
<evidence type="ECO:0000256" key="5">
    <source>
        <dbReference type="ARBA" id="ARBA00023273"/>
    </source>
</evidence>
<comment type="subcellular location">
    <subcellularLocation>
        <location evidence="1">Cytoplasm</location>
        <location evidence="1">Cytoskeleton</location>
        <location evidence="1">Cilium basal body</location>
    </subcellularLocation>
</comment>
<dbReference type="EMBL" id="CYKH01001755">
    <property type="protein sequence ID" value="CUG89641.1"/>
    <property type="molecule type" value="Genomic_DNA"/>
</dbReference>
<evidence type="ECO:0000256" key="1">
    <source>
        <dbReference type="ARBA" id="ARBA00004120"/>
    </source>
</evidence>